<evidence type="ECO:0000313" key="1">
    <source>
        <dbReference type="EMBL" id="TDL30170.1"/>
    </source>
</evidence>
<dbReference type="EMBL" id="ML170156">
    <property type="protein sequence ID" value="TDL30170.1"/>
    <property type="molecule type" value="Genomic_DNA"/>
</dbReference>
<keyword evidence="2" id="KW-1185">Reference proteome</keyword>
<dbReference type="Proteomes" id="UP000294933">
    <property type="component" value="Unassembled WGS sequence"/>
</dbReference>
<name>A0A4R5XG68_9AGAM</name>
<proteinExistence type="predicted"/>
<reference evidence="1 2" key="1">
    <citation type="submission" date="2018-06" db="EMBL/GenBank/DDBJ databases">
        <title>A transcriptomic atlas of mushroom development highlights an independent origin of complex multicellularity.</title>
        <authorList>
            <consortium name="DOE Joint Genome Institute"/>
            <person name="Krizsan K."/>
            <person name="Almasi E."/>
            <person name="Merenyi Z."/>
            <person name="Sahu N."/>
            <person name="Viragh M."/>
            <person name="Koszo T."/>
            <person name="Mondo S."/>
            <person name="Kiss B."/>
            <person name="Balint B."/>
            <person name="Kues U."/>
            <person name="Barry K."/>
            <person name="Hegedus J.C."/>
            <person name="Henrissat B."/>
            <person name="Johnson J."/>
            <person name="Lipzen A."/>
            <person name="Ohm R."/>
            <person name="Nagy I."/>
            <person name="Pangilinan J."/>
            <person name="Yan J."/>
            <person name="Xiong Y."/>
            <person name="Grigoriev I.V."/>
            <person name="Hibbett D.S."/>
            <person name="Nagy L.G."/>
        </authorList>
    </citation>
    <scope>NUCLEOTIDE SEQUENCE [LARGE SCALE GENOMIC DNA]</scope>
    <source>
        <strain evidence="1 2">SZMC22713</strain>
    </source>
</reference>
<accession>A0A4R5XG68</accession>
<dbReference type="AlphaFoldDB" id="A0A4R5XG68"/>
<evidence type="ECO:0000313" key="2">
    <source>
        <dbReference type="Proteomes" id="UP000294933"/>
    </source>
</evidence>
<sequence>MNPQLSLESLPDELVRMVFQLGSDSYGTSCSDQNFPIHISHVNRRFRCIALQTPCIWSRLDNFLPRHQLETYIHRSASAKLSIFVNLFESQYRSPSILSDFLKITALHCHRWVSFQYNGDDITVNEEGEALDPNILDYFDLSHLTVPCFTSLAWYSFISTWDMPYLSHFDGRNVLLDAQSVGIGLVSCKLAFHYDYEVSWNLDETLQVLEMSPRLQSLYFEFSGIANDCNTYPMKSGATCLRHLTTLQLNLIEDVDPGFIGHFVEAFELPALTDISVTFGTIRPPDRLKPGDLLEKIIPPLTQWTTLQNFTLDAIESSFPPDLNIVAKLSSELSSLQHVILKGRGICNHHFTSTLSPPSWKSLTLVHCGRKSCKKIGDWVESIARGQSWDGFDLNIVDAQNLNANLPKLKDIFGEKPCSS</sequence>
<organism evidence="1 2">
    <name type="scientific">Rickenella mellea</name>
    <dbReference type="NCBI Taxonomy" id="50990"/>
    <lineage>
        <taxon>Eukaryota</taxon>
        <taxon>Fungi</taxon>
        <taxon>Dikarya</taxon>
        <taxon>Basidiomycota</taxon>
        <taxon>Agaricomycotina</taxon>
        <taxon>Agaricomycetes</taxon>
        <taxon>Hymenochaetales</taxon>
        <taxon>Rickenellaceae</taxon>
        <taxon>Rickenella</taxon>
    </lineage>
</organism>
<gene>
    <name evidence="1" type="ORF">BD410DRAFT_780711</name>
</gene>
<dbReference type="STRING" id="50990.A0A4R5XG68"/>
<dbReference type="OrthoDB" id="2269034at2759"/>
<dbReference type="VEuPathDB" id="FungiDB:BD410DRAFT_780711"/>
<protein>
    <recommendedName>
        <fullName evidence="3">F-box domain-containing protein</fullName>
    </recommendedName>
</protein>
<evidence type="ECO:0008006" key="3">
    <source>
        <dbReference type="Google" id="ProtNLM"/>
    </source>
</evidence>